<keyword evidence="2" id="KW-1185">Reference proteome</keyword>
<name>A0ABP7AZ34_9ACTN</name>
<dbReference type="RefSeq" id="WP_344810043.1">
    <property type="nucleotide sequence ID" value="NZ_BAABAB010000056.1"/>
</dbReference>
<evidence type="ECO:0000313" key="1">
    <source>
        <dbReference type="EMBL" id="GAA3643037.1"/>
    </source>
</evidence>
<sequence>MPATVAKPSSMITDRPIRPVDSAVLAVTSTAITTSTGDLSRFVIMIAADDAAGVRSDAAEV</sequence>
<gene>
    <name evidence="1" type="ORF">GCM10022236_52090</name>
</gene>
<dbReference type="Proteomes" id="UP001501490">
    <property type="component" value="Unassembled WGS sequence"/>
</dbReference>
<protein>
    <submittedName>
        <fullName evidence="1">Uncharacterized protein</fullName>
    </submittedName>
</protein>
<evidence type="ECO:0000313" key="2">
    <source>
        <dbReference type="Proteomes" id="UP001501490"/>
    </source>
</evidence>
<proteinExistence type="predicted"/>
<dbReference type="EMBL" id="BAABAB010000056">
    <property type="protein sequence ID" value="GAA3643037.1"/>
    <property type="molecule type" value="Genomic_DNA"/>
</dbReference>
<reference evidence="2" key="1">
    <citation type="journal article" date="2019" name="Int. J. Syst. Evol. Microbiol.">
        <title>The Global Catalogue of Microorganisms (GCM) 10K type strain sequencing project: providing services to taxonomists for standard genome sequencing and annotation.</title>
        <authorList>
            <consortium name="The Broad Institute Genomics Platform"/>
            <consortium name="The Broad Institute Genome Sequencing Center for Infectious Disease"/>
            <person name="Wu L."/>
            <person name="Ma J."/>
        </authorList>
    </citation>
    <scope>NUCLEOTIDE SEQUENCE [LARGE SCALE GENOMIC DNA]</scope>
    <source>
        <strain evidence="2">JCM 16929</strain>
    </source>
</reference>
<comment type="caution">
    <text evidence="1">The sequence shown here is derived from an EMBL/GenBank/DDBJ whole genome shotgun (WGS) entry which is preliminary data.</text>
</comment>
<organism evidence="1 2">
    <name type="scientific">Microlunatus ginsengisoli</name>
    <dbReference type="NCBI Taxonomy" id="363863"/>
    <lineage>
        <taxon>Bacteria</taxon>
        <taxon>Bacillati</taxon>
        <taxon>Actinomycetota</taxon>
        <taxon>Actinomycetes</taxon>
        <taxon>Propionibacteriales</taxon>
        <taxon>Propionibacteriaceae</taxon>
        <taxon>Microlunatus</taxon>
    </lineage>
</organism>
<accession>A0ABP7AZ34</accession>